<dbReference type="PANTHER" id="PTHR42796">
    <property type="entry name" value="FUMARYLACETOACETATE HYDROLASE DOMAIN-CONTAINING PROTEIN 2A-RELATED"/>
    <property type="match status" value="1"/>
</dbReference>
<protein>
    <submittedName>
        <fullName evidence="4">Fumarylacetoacetate hydrolase family protein</fullName>
    </submittedName>
</protein>
<proteinExistence type="inferred from homology"/>
<dbReference type="InterPro" id="IPR051121">
    <property type="entry name" value="FAH"/>
</dbReference>
<accession>A0ABW0U868</accession>
<reference evidence="5" key="1">
    <citation type="journal article" date="2019" name="Int. J. Syst. Evol. Microbiol.">
        <title>The Global Catalogue of Microorganisms (GCM) 10K type strain sequencing project: providing services to taxonomists for standard genome sequencing and annotation.</title>
        <authorList>
            <consortium name="The Broad Institute Genomics Platform"/>
            <consortium name="The Broad Institute Genome Sequencing Center for Infectious Disease"/>
            <person name="Wu L."/>
            <person name="Ma J."/>
        </authorList>
    </citation>
    <scope>NUCLEOTIDE SEQUENCE [LARGE SCALE GENOMIC DNA]</scope>
    <source>
        <strain evidence="5">CGMCC 1.15790</strain>
    </source>
</reference>
<dbReference type="GO" id="GO:0016787">
    <property type="term" value="F:hydrolase activity"/>
    <property type="evidence" value="ECO:0007669"/>
    <property type="project" value="UniProtKB-KW"/>
</dbReference>
<comment type="caution">
    <text evidence="4">The sequence shown here is derived from an EMBL/GenBank/DDBJ whole genome shotgun (WGS) entry which is preliminary data.</text>
</comment>
<keyword evidence="4" id="KW-0378">Hydrolase</keyword>
<sequence>MKQVKFKLQGVQSFLDGVVKNEKEIEMSGVSYEIDSLPFDVPVRHTVYGTLLNDRAAYDQFLPHMKEKPYKEPPKHPILYMKPKNTWISTGTPIPLPEGEKELQMGASLGIVIGKTATKVTEQDALDYVLGYTIANDVTIPHDNFHRPAIKEKCRDGFLPIGPWIVSKESLSNPNQLTIQVTVNGKVKGEYTTNHFIRSVEKLIADVTDFMTLYKGDVLLLGFPANPPLAKSHDLVTVTIEGVGTLENRMIPENEIVKGGGNVS</sequence>
<keyword evidence="5" id="KW-1185">Reference proteome</keyword>
<evidence type="ECO:0000256" key="2">
    <source>
        <dbReference type="ARBA" id="ARBA00022723"/>
    </source>
</evidence>
<dbReference type="InterPro" id="IPR012686">
    <property type="entry name" value="HPA_isomer/decarb_N"/>
</dbReference>
<comment type="similarity">
    <text evidence="1">Belongs to the FAH family.</text>
</comment>
<feature type="domain" description="Fumarylacetoacetase-like C-terminal" evidence="3">
    <location>
        <begin position="47"/>
        <end position="250"/>
    </location>
</feature>
<dbReference type="RefSeq" id="WP_270897002.1">
    <property type="nucleotide sequence ID" value="NZ_JBHSPF010000065.1"/>
</dbReference>
<organism evidence="4 5">
    <name type="scientific">Aliibacillus thermotolerans</name>
    <dbReference type="NCBI Taxonomy" id="1834418"/>
    <lineage>
        <taxon>Bacteria</taxon>
        <taxon>Bacillati</taxon>
        <taxon>Bacillota</taxon>
        <taxon>Bacilli</taxon>
        <taxon>Bacillales</taxon>
        <taxon>Bacillaceae</taxon>
        <taxon>Aliibacillus</taxon>
    </lineage>
</organism>
<name>A0ABW0U868_9BACI</name>
<evidence type="ECO:0000256" key="1">
    <source>
        <dbReference type="ARBA" id="ARBA00010211"/>
    </source>
</evidence>
<dbReference type="SUPFAM" id="SSF56529">
    <property type="entry name" value="FAH"/>
    <property type="match status" value="1"/>
</dbReference>
<dbReference type="NCBIfam" id="TIGR02305">
    <property type="entry name" value="HpaG-N-term"/>
    <property type="match status" value="1"/>
</dbReference>
<dbReference type="PANTHER" id="PTHR42796:SF4">
    <property type="entry name" value="FUMARYLACETOACETATE HYDROLASE DOMAIN-CONTAINING PROTEIN 2A"/>
    <property type="match status" value="1"/>
</dbReference>
<dbReference type="Gene3D" id="3.90.850.10">
    <property type="entry name" value="Fumarylacetoacetase-like, C-terminal domain"/>
    <property type="match status" value="1"/>
</dbReference>
<evidence type="ECO:0000259" key="3">
    <source>
        <dbReference type="Pfam" id="PF01557"/>
    </source>
</evidence>
<evidence type="ECO:0000313" key="5">
    <source>
        <dbReference type="Proteomes" id="UP001596143"/>
    </source>
</evidence>
<dbReference type="Pfam" id="PF01557">
    <property type="entry name" value="FAA_hydrolase"/>
    <property type="match status" value="1"/>
</dbReference>
<dbReference type="InterPro" id="IPR011234">
    <property type="entry name" value="Fumarylacetoacetase-like_C"/>
</dbReference>
<dbReference type="EMBL" id="JBHSPF010000065">
    <property type="protein sequence ID" value="MFC5629653.1"/>
    <property type="molecule type" value="Genomic_DNA"/>
</dbReference>
<gene>
    <name evidence="4" type="ORF">ACFPTR_12405</name>
</gene>
<dbReference type="InterPro" id="IPR036663">
    <property type="entry name" value="Fumarylacetoacetase_C_sf"/>
</dbReference>
<keyword evidence="2" id="KW-0479">Metal-binding</keyword>
<evidence type="ECO:0000313" key="4">
    <source>
        <dbReference type="EMBL" id="MFC5629653.1"/>
    </source>
</evidence>
<dbReference type="Proteomes" id="UP001596143">
    <property type="component" value="Unassembled WGS sequence"/>
</dbReference>